<evidence type="ECO:0000313" key="4">
    <source>
        <dbReference type="Proteomes" id="UP000598196"/>
    </source>
</evidence>
<feature type="domain" description="Autotransporter" evidence="2">
    <location>
        <begin position="88"/>
        <end position="352"/>
    </location>
</feature>
<dbReference type="RefSeq" id="WP_188781614.1">
    <property type="nucleotide sequence ID" value="NZ_BMLP01000012.1"/>
</dbReference>
<accession>A0A917YME6</accession>
<dbReference type="GO" id="GO:0019867">
    <property type="term" value="C:outer membrane"/>
    <property type="evidence" value="ECO:0007669"/>
    <property type="project" value="InterPro"/>
</dbReference>
<dbReference type="PROSITE" id="PS51208">
    <property type="entry name" value="AUTOTRANSPORTER"/>
    <property type="match status" value="1"/>
</dbReference>
<dbReference type="SUPFAM" id="SSF103515">
    <property type="entry name" value="Autotransporter"/>
    <property type="match status" value="1"/>
</dbReference>
<dbReference type="Pfam" id="PF03797">
    <property type="entry name" value="Autotransporter"/>
    <property type="match status" value="1"/>
</dbReference>
<dbReference type="InterPro" id="IPR005546">
    <property type="entry name" value="Autotransporte_beta"/>
</dbReference>
<dbReference type="InterPro" id="IPR006315">
    <property type="entry name" value="OM_autotransptr_brl_dom"/>
</dbReference>
<dbReference type="NCBIfam" id="TIGR01414">
    <property type="entry name" value="autotrans_barl"/>
    <property type="match status" value="1"/>
</dbReference>
<sequence>MIELPDVGEGGSGGGGGNGGGGSGGGSGGGGTGGGGSGGGGSGGGGTGTTHPKGSEQALLGTTSSPAFQTPYQISERLTDWGFLDAAEPDLQSRTWVQFDGVTFDDDRASRDGDGHWSMTTLGFDMIAETDSRAGIAIGYEAGQARAYGGATQAEFTGIAVGPYVAHRASPDLVLDLWLGYAQRDVDTQILDLAANYDVSRLFLSANATHRWRGNGFEGLGKLTFFAAHDDRDRHSYHSPGTALEVAGATDTSALIGLAAEIRRPLSSGRHGTIITPSARLGVNAWLQRPEDGAVYNVKLQLDETDDILLDAGVGLSIAMAKGGRFDLTVDYSGSGDGLDAISGQLAYRVNF</sequence>
<proteinExistence type="predicted"/>
<evidence type="ECO:0000313" key="3">
    <source>
        <dbReference type="EMBL" id="GGO38343.1"/>
    </source>
</evidence>
<evidence type="ECO:0000259" key="2">
    <source>
        <dbReference type="PROSITE" id="PS51208"/>
    </source>
</evidence>
<feature type="region of interest" description="Disordered" evidence="1">
    <location>
        <begin position="1"/>
        <end position="68"/>
    </location>
</feature>
<reference evidence="3 4" key="1">
    <citation type="journal article" date="2014" name="Int. J. Syst. Evol. Microbiol.">
        <title>Complete genome sequence of Corynebacterium casei LMG S-19264T (=DSM 44701T), isolated from a smear-ripened cheese.</title>
        <authorList>
            <consortium name="US DOE Joint Genome Institute (JGI-PGF)"/>
            <person name="Walter F."/>
            <person name="Albersmeier A."/>
            <person name="Kalinowski J."/>
            <person name="Ruckert C."/>
        </authorList>
    </citation>
    <scope>NUCLEOTIDE SEQUENCE [LARGE SCALE GENOMIC DNA]</scope>
    <source>
        <strain evidence="3 4">CGMCC 1.7029</strain>
    </source>
</reference>
<organism evidence="3 4">
    <name type="scientific">Gemmobacter aquaticus</name>
    <dbReference type="NCBI Taxonomy" id="490185"/>
    <lineage>
        <taxon>Bacteria</taxon>
        <taxon>Pseudomonadati</taxon>
        <taxon>Pseudomonadota</taxon>
        <taxon>Alphaproteobacteria</taxon>
        <taxon>Rhodobacterales</taxon>
        <taxon>Paracoccaceae</taxon>
        <taxon>Gemmobacter</taxon>
    </lineage>
</organism>
<protein>
    <recommendedName>
        <fullName evidence="2">Autotransporter domain-containing protein</fullName>
    </recommendedName>
</protein>
<evidence type="ECO:0000256" key="1">
    <source>
        <dbReference type="SAM" id="MobiDB-lite"/>
    </source>
</evidence>
<dbReference type="Proteomes" id="UP000598196">
    <property type="component" value="Unassembled WGS sequence"/>
</dbReference>
<keyword evidence="4" id="KW-1185">Reference proteome</keyword>
<feature type="compositionally biased region" description="Gly residues" evidence="1">
    <location>
        <begin position="8"/>
        <end position="48"/>
    </location>
</feature>
<gene>
    <name evidence="3" type="ORF">GCM10010991_35490</name>
</gene>
<dbReference type="AlphaFoldDB" id="A0A917YME6"/>
<comment type="caution">
    <text evidence="3">The sequence shown here is derived from an EMBL/GenBank/DDBJ whole genome shotgun (WGS) entry which is preliminary data.</text>
</comment>
<name>A0A917YME6_9RHOB</name>
<dbReference type="EMBL" id="BMLP01000012">
    <property type="protein sequence ID" value="GGO38343.1"/>
    <property type="molecule type" value="Genomic_DNA"/>
</dbReference>
<dbReference type="Gene3D" id="2.40.128.130">
    <property type="entry name" value="Autotransporter beta-domain"/>
    <property type="match status" value="1"/>
</dbReference>
<dbReference type="SMART" id="SM00869">
    <property type="entry name" value="Autotransporter"/>
    <property type="match status" value="1"/>
</dbReference>
<dbReference type="InterPro" id="IPR036709">
    <property type="entry name" value="Autotransporte_beta_dom_sf"/>
</dbReference>